<accession>A0ACC2CUQ8</accession>
<protein>
    <submittedName>
        <fullName evidence="1">Uncharacterized protein</fullName>
    </submittedName>
</protein>
<gene>
    <name evidence="1" type="ORF">O6H91_08G006400</name>
</gene>
<evidence type="ECO:0000313" key="2">
    <source>
        <dbReference type="Proteomes" id="UP001162992"/>
    </source>
</evidence>
<keyword evidence="2" id="KW-1185">Reference proteome</keyword>
<evidence type="ECO:0000313" key="1">
    <source>
        <dbReference type="EMBL" id="KAJ7545712.1"/>
    </source>
</evidence>
<comment type="caution">
    <text evidence="1">The sequence shown here is derived from an EMBL/GenBank/DDBJ whole genome shotgun (WGS) entry which is preliminary data.</text>
</comment>
<reference evidence="2" key="1">
    <citation type="journal article" date="2024" name="Proc. Natl. Acad. Sci. U.S.A.">
        <title>Extraordinary preservation of gene collinearity over three hundred million years revealed in homosporous lycophytes.</title>
        <authorList>
            <person name="Li C."/>
            <person name="Wickell D."/>
            <person name="Kuo L.Y."/>
            <person name="Chen X."/>
            <person name="Nie B."/>
            <person name="Liao X."/>
            <person name="Peng D."/>
            <person name="Ji J."/>
            <person name="Jenkins J."/>
            <person name="Williams M."/>
            <person name="Shu S."/>
            <person name="Plott C."/>
            <person name="Barry K."/>
            <person name="Rajasekar S."/>
            <person name="Grimwood J."/>
            <person name="Han X."/>
            <person name="Sun S."/>
            <person name="Hou Z."/>
            <person name="He W."/>
            <person name="Dai G."/>
            <person name="Sun C."/>
            <person name="Schmutz J."/>
            <person name="Leebens-Mack J.H."/>
            <person name="Li F.W."/>
            <person name="Wang L."/>
        </authorList>
    </citation>
    <scope>NUCLEOTIDE SEQUENCE [LARGE SCALE GENOMIC DNA]</scope>
    <source>
        <strain evidence="2">cv. PW_Plant_1</strain>
    </source>
</reference>
<sequence>MTCTRLVFIFFSSILQNFLQKAGQSFQLGYLHISKFRFEFRRTLENTSQANSSFNDMKSQ</sequence>
<organism evidence="1 2">
    <name type="scientific">Diphasiastrum complanatum</name>
    <name type="common">Issler's clubmoss</name>
    <name type="synonym">Lycopodium complanatum</name>
    <dbReference type="NCBI Taxonomy" id="34168"/>
    <lineage>
        <taxon>Eukaryota</taxon>
        <taxon>Viridiplantae</taxon>
        <taxon>Streptophyta</taxon>
        <taxon>Embryophyta</taxon>
        <taxon>Tracheophyta</taxon>
        <taxon>Lycopodiopsida</taxon>
        <taxon>Lycopodiales</taxon>
        <taxon>Lycopodiaceae</taxon>
        <taxon>Lycopodioideae</taxon>
        <taxon>Diphasiastrum</taxon>
    </lineage>
</organism>
<name>A0ACC2CUQ8_DIPCM</name>
<proteinExistence type="predicted"/>
<dbReference type="EMBL" id="CM055099">
    <property type="protein sequence ID" value="KAJ7545712.1"/>
    <property type="molecule type" value="Genomic_DNA"/>
</dbReference>
<dbReference type="Proteomes" id="UP001162992">
    <property type="component" value="Chromosome 8"/>
</dbReference>